<protein>
    <submittedName>
        <fullName evidence="9">S8 family serine peptidase</fullName>
    </submittedName>
</protein>
<dbReference type="PROSITE" id="PS51892">
    <property type="entry name" value="SUBTILASE"/>
    <property type="match status" value="1"/>
</dbReference>
<evidence type="ECO:0000313" key="9">
    <source>
        <dbReference type="EMBL" id="MCU7553672.1"/>
    </source>
</evidence>
<dbReference type="PANTHER" id="PTHR43806">
    <property type="entry name" value="PEPTIDASE S8"/>
    <property type="match status" value="1"/>
</dbReference>
<keyword evidence="2 5" id="KW-0645">Protease</keyword>
<feature type="active site" description="Charge relay system" evidence="5">
    <location>
        <position position="200"/>
    </location>
</feature>
<keyword evidence="3 5" id="KW-0378">Hydrolase</keyword>
<keyword evidence="6" id="KW-0732">Signal</keyword>
<evidence type="ECO:0000256" key="3">
    <source>
        <dbReference type="ARBA" id="ARBA00022801"/>
    </source>
</evidence>
<dbReference type="InterPro" id="IPR036852">
    <property type="entry name" value="Peptidase_S8/S53_dom_sf"/>
</dbReference>
<evidence type="ECO:0000259" key="8">
    <source>
        <dbReference type="Pfam" id="PF00395"/>
    </source>
</evidence>
<proteinExistence type="inferred from homology"/>
<dbReference type="Proteomes" id="UP001209257">
    <property type="component" value="Unassembled WGS sequence"/>
</dbReference>
<dbReference type="PANTHER" id="PTHR43806:SF65">
    <property type="entry name" value="SERINE PROTEASE APRX"/>
    <property type="match status" value="1"/>
</dbReference>
<dbReference type="Gene3D" id="3.40.50.200">
    <property type="entry name" value="Peptidase S8/S53 domain"/>
    <property type="match status" value="1"/>
</dbReference>
<accession>A0ABT2VK75</accession>
<organism evidence="9 10">
    <name type="scientific">Alteromonas salexigens</name>
    <dbReference type="NCBI Taxonomy" id="2982530"/>
    <lineage>
        <taxon>Bacteria</taxon>
        <taxon>Pseudomonadati</taxon>
        <taxon>Pseudomonadota</taxon>
        <taxon>Gammaproteobacteria</taxon>
        <taxon>Alteromonadales</taxon>
        <taxon>Alteromonadaceae</taxon>
        <taxon>Alteromonas/Salinimonas group</taxon>
        <taxon>Alteromonas</taxon>
    </lineage>
</organism>
<comment type="caution">
    <text evidence="9">The sequence shown here is derived from an EMBL/GenBank/DDBJ whole genome shotgun (WGS) entry which is preliminary data.</text>
</comment>
<gene>
    <name evidence="9" type="ORF">OCL06_03555</name>
</gene>
<dbReference type="PROSITE" id="PS00137">
    <property type="entry name" value="SUBTILASE_HIS"/>
    <property type="match status" value="1"/>
</dbReference>
<dbReference type="InterPro" id="IPR050131">
    <property type="entry name" value="Peptidase_S8_subtilisin-like"/>
</dbReference>
<name>A0ABT2VK75_9ALTE</name>
<dbReference type="EMBL" id="JAOTJC010000005">
    <property type="protein sequence ID" value="MCU7553672.1"/>
    <property type="molecule type" value="Genomic_DNA"/>
</dbReference>
<dbReference type="RefSeq" id="WP_262992375.1">
    <property type="nucleotide sequence ID" value="NZ_JAOTJC010000005.1"/>
</dbReference>
<dbReference type="Pfam" id="PF00082">
    <property type="entry name" value="Peptidase_S8"/>
    <property type="match status" value="1"/>
</dbReference>
<keyword evidence="4 5" id="KW-0720">Serine protease</keyword>
<dbReference type="InterPro" id="IPR022398">
    <property type="entry name" value="Peptidase_S8_His-AS"/>
</dbReference>
<evidence type="ECO:0000256" key="4">
    <source>
        <dbReference type="ARBA" id="ARBA00022825"/>
    </source>
</evidence>
<dbReference type="SUPFAM" id="SSF52743">
    <property type="entry name" value="Subtilisin-like"/>
    <property type="match status" value="1"/>
</dbReference>
<feature type="signal peptide" evidence="6">
    <location>
        <begin position="1"/>
        <end position="23"/>
    </location>
</feature>
<evidence type="ECO:0000313" key="10">
    <source>
        <dbReference type="Proteomes" id="UP001209257"/>
    </source>
</evidence>
<evidence type="ECO:0000256" key="5">
    <source>
        <dbReference type="PROSITE-ProRule" id="PRU01240"/>
    </source>
</evidence>
<comment type="similarity">
    <text evidence="1 5">Belongs to the peptidase S8 family.</text>
</comment>
<dbReference type="InterPro" id="IPR001119">
    <property type="entry name" value="SLH_dom"/>
</dbReference>
<feature type="active site" description="Charge relay system" evidence="5">
    <location>
        <position position="148"/>
    </location>
</feature>
<feature type="active site" description="Charge relay system" evidence="5">
    <location>
        <position position="402"/>
    </location>
</feature>
<evidence type="ECO:0000256" key="1">
    <source>
        <dbReference type="ARBA" id="ARBA00011073"/>
    </source>
</evidence>
<evidence type="ECO:0000256" key="2">
    <source>
        <dbReference type="ARBA" id="ARBA00022670"/>
    </source>
</evidence>
<evidence type="ECO:0000259" key="7">
    <source>
        <dbReference type="Pfam" id="PF00082"/>
    </source>
</evidence>
<dbReference type="InterPro" id="IPR023828">
    <property type="entry name" value="Peptidase_S8_Ser-AS"/>
</dbReference>
<evidence type="ECO:0000256" key="6">
    <source>
        <dbReference type="SAM" id="SignalP"/>
    </source>
</evidence>
<dbReference type="PROSITE" id="PS00138">
    <property type="entry name" value="SUBTILASE_SER"/>
    <property type="match status" value="1"/>
</dbReference>
<reference evidence="10" key="1">
    <citation type="submission" date="2023-07" db="EMBL/GenBank/DDBJ databases">
        <title>Study on multiphase classification of strain Alteromonas salexigens isolated from the Yellow Sea.</title>
        <authorList>
            <person name="Sun L."/>
        </authorList>
    </citation>
    <scope>NUCLEOTIDE SEQUENCE [LARGE SCALE GENOMIC DNA]</scope>
    <source>
        <strain evidence="10">ASW11-19</strain>
    </source>
</reference>
<dbReference type="InterPro" id="IPR015500">
    <property type="entry name" value="Peptidase_S8_subtilisin-rel"/>
</dbReference>
<feature type="domain" description="SLH" evidence="8">
    <location>
        <begin position="611"/>
        <end position="651"/>
    </location>
</feature>
<dbReference type="PRINTS" id="PR00723">
    <property type="entry name" value="SUBTILISIN"/>
</dbReference>
<keyword evidence="10" id="KW-1185">Reference proteome</keyword>
<dbReference type="Pfam" id="PF00395">
    <property type="entry name" value="SLH"/>
    <property type="match status" value="1"/>
</dbReference>
<dbReference type="InterPro" id="IPR000209">
    <property type="entry name" value="Peptidase_S8/S53_dom"/>
</dbReference>
<feature type="domain" description="Peptidase S8/S53" evidence="7">
    <location>
        <begin position="139"/>
        <end position="445"/>
    </location>
</feature>
<feature type="chain" id="PRO_5045092220" evidence="6">
    <location>
        <begin position="24"/>
        <end position="826"/>
    </location>
</feature>
<sequence>MKKFTLSTLAAAMLAVPAAPALADAYIGSQMTTKLAELSGLETTMAVVTFDQMEPLAESQLLQLTNLGITQGVQFQSLPIIGVVANKSQIEAIAQLDGVRSVFANRQMQMYNADAREITGVADLQTNGFISRNGTDFTGRGVTIMVNDSGVDAAHQDLLFGDTVVENVQALTHASAISITGATEGFTLTGQVNTDTNSGHGTHVAGTIAGSGVMSDGKYVGAAPDADLIGYGSGGGVLLLDTIGGFDFAISKIYSYDNPIKVISNSWGSSGKYEPLGPVSMASYKAHKLGIMSVFAAGNSGPGEDSHNPYAQIPWGISVGAGDKFGKLADFSSRGLKSESGTFTMPDGSEWTYNNEISIVAPGVDIISTRASTNLAANGGDADIDAIEPEYLPFYTMISGTSMATPHVSGIIALMLEANPSLDNLTIKRLLQETATNMPGYERWEVGAGYVNARSAVAAALDFDMNHTVTVNNLEETTFKANALVSPSDRVIEEEVFYAPVGEPEVVNFTVEEDDVLVKASASSLANLTKLVLVAPDGTEYFGNLSTPVLTETMRVAAPGMPGTWGLYVYGLTSLSGVEADPLGLTNGPGLPETFDVTISFEKSGGFDGMNDIEGHPQQGAIEFAISERLMDGSDGNRFYPNAGLKRRHFARYAVMGGAVRQYRDLLNEAQPALTNVPGFEKAFIESVSVQGGALKDNLRTQAPVLPAIDGSAAPNAKVDKLDMAYALVQMLGLEDVANTFDPSADIVVDYRGEQIVLADQDAIPDELKGHVQLAITLSLINVEFGVEQGPFGMEPTLTAAFAPDAVVTRAHYAVLASRFFTQYFQ</sequence>